<keyword evidence="6" id="KW-1185">Reference proteome</keyword>
<evidence type="ECO:0000256" key="1">
    <source>
        <dbReference type="ARBA" id="ARBA00001933"/>
    </source>
</evidence>
<dbReference type="InterPro" id="IPR015424">
    <property type="entry name" value="PyrdxlP-dep_Trfase"/>
</dbReference>
<feature type="chain" id="PRO_5035455467" description="Aminotransferase class I/classII large domain-containing protein" evidence="3">
    <location>
        <begin position="31"/>
        <end position="126"/>
    </location>
</feature>
<evidence type="ECO:0000256" key="3">
    <source>
        <dbReference type="SAM" id="SignalP"/>
    </source>
</evidence>
<dbReference type="AlphaFoldDB" id="A0A8K0HXQ3"/>
<evidence type="ECO:0000313" key="6">
    <source>
        <dbReference type="Proteomes" id="UP000797356"/>
    </source>
</evidence>
<dbReference type="OrthoDB" id="7042322at2759"/>
<dbReference type="EMBL" id="CM017873">
    <property type="protein sequence ID" value="KAG1330188.1"/>
    <property type="molecule type" value="Genomic_DNA"/>
</dbReference>
<dbReference type="GO" id="GO:0008483">
    <property type="term" value="F:transaminase activity"/>
    <property type="evidence" value="ECO:0007669"/>
    <property type="project" value="TreeGrafter"/>
</dbReference>
<dbReference type="PANTHER" id="PTHR43795:SF39">
    <property type="entry name" value="AMINOTRANSFERASE CLASS I_CLASSII DOMAIN-CONTAINING PROTEIN"/>
    <property type="match status" value="1"/>
</dbReference>
<keyword evidence="3" id="KW-0732">Signal</keyword>
<dbReference type="GO" id="GO:0006520">
    <property type="term" value="P:amino acid metabolic process"/>
    <property type="evidence" value="ECO:0007669"/>
    <property type="project" value="TreeGrafter"/>
</dbReference>
<comment type="caution">
    <text evidence="5">The sequence shown here is derived from an EMBL/GenBank/DDBJ whole genome shotgun (WGS) entry which is preliminary data.</text>
</comment>
<dbReference type="PRINTS" id="PR00753">
    <property type="entry name" value="ACCSYNTHASE"/>
</dbReference>
<dbReference type="Gene3D" id="3.40.640.10">
    <property type="entry name" value="Type I PLP-dependent aspartate aminotransferase-like (Major domain)"/>
    <property type="match status" value="1"/>
</dbReference>
<dbReference type="SUPFAM" id="SSF53383">
    <property type="entry name" value="PLP-dependent transferases"/>
    <property type="match status" value="1"/>
</dbReference>
<proteinExistence type="predicted"/>
<keyword evidence="2" id="KW-0663">Pyridoxal phosphate</keyword>
<dbReference type="Proteomes" id="UP000797356">
    <property type="component" value="Chromosome 2"/>
</dbReference>
<evidence type="ECO:0000256" key="2">
    <source>
        <dbReference type="ARBA" id="ARBA00022898"/>
    </source>
</evidence>
<dbReference type="InterPro" id="IPR004839">
    <property type="entry name" value="Aminotransferase_I/II_large"/>
</dbReference>
<sequence>MVKTPLTLLAGKPMMKILMMLSAILRESFSWDWQKTKFDRDLRWRTGVNIIPVHCNGSNGFPITVKALQEAYATAVAANIRVIRGLLLTNPSNPLGTAITKCVLEEILDFAAQKDTHLISDEIYSG</sequence>
<gene>
    <name evidence="5" type="ORF">COCNU_02G001560</name>
</gene>
<reference evidence="5" key="1">
    <citation type="journal article" date="2017" name="Gigascience">
        <title>The genome draft of coconut (Cocos nucifera).</title>
        <authorList>
            <person name="Xiao Y."/>
            <person name="Xu P."/>
            <person name="Fan H."/>
            <person name="Baudouin L."/>
            <person name="Xia W."/>
            <person name="Bocs S."/>
            <person name="Xu J."/>
            <person name="Li Q."/>
            <person name="Guo A."/>
            <person name="Zhou L."/>
            <person name="Li J."/>
            <person name="Wu Y."/>
            <person name="Ma Z."/>
            <person name="Armero A."/>
            <person name="Issali A.E."/>
            <person name="Liu N."/>
            <person name="Peng M."/>
            <person name="Yang Y."/>
        </authorList>
    </citation>
    <scope>NUCLEOTIDE SEQUENCE</scope>
    <source>
        <tissue evidence="5">Spear leaf of Hainan Tall coconut</tissue>
    </source>
</reference>
<evidence type="ECO:0000313" key="5">
    <source>
        <dbReference type="EMBL" id="KAG1330188.1"/>
    </source>
</evidence>
<name>A0A8K0HXQ3_COCNU</name>
<feature type="signal peptide" evidence="3">
    <location>
        <begin position="1"/>
        <end position="30"/>
    </location>
</feature>
<accession>A0A8K0HXQ3</accession>
<evidence type="ECO:0000259" key="4">
    <source>
        <dbReference type="Pfam" id="PF00155"/>
    </source>
</evidence>
<protein>
    <recommendedName>
        <fullName evidence="4">Aminotransferase class I/classII large domain-containing protein</fullName>
    </recommendedName>
</protein>
<organism evidence="5 6">
    <name type="scientific">Cocos nucifera</name>
    <name type="common">Coconut palm</name>
    <dbReference type="NCBI Taxonomy" id="13894"/>
    <lineage>
        <taxon>Eukaryota</taxon>
        <taxon>Viridiplantae</taxon>
        <taxon>Streptophyta</taxon>
        <taxon>Embryophyta</taxon>
        <taxon>Tracheophyta</taxon>
        <taxon>Spermatophyta</taxon>
        <taxon>Magnoliopsida</taxon>
        <taxon>Liliopsida</taxon>
        <taxon>Arecaceae</taxon>
        <taxon>Arecoideae</taxon>
        <taxon>Cocoseae</taxon>
        <taxon>Attaleinae</taxon>
        <taxon>Cocos</taxon>
    </lineage>
</organism>
<dbReference type="GO" id="GO:0030170">
    <property type="term" value="F:pyridoxal phosphate binding"/>
    <property type="evidence" value="ECO:0007669"/>
    <property type="project" value="InterPro"/>
</dbReference>
<dbReference type="PANTHER" id="PTHR43795">
    <property type="entry name" value="BIFUNCTIONAL ASPARTATE AMINOTRANSFERASE AND GLUTAMATE/ASPARTATE-PREPHENATE AMINOTRANSFERASE-RELATED"/>
    <property type="match status" value="1"/>
</dbReference>
<reference evidence="5" key="2">
    <citation type="submission" date="2019-07" db="EMBL/GenBank/DDBJ databases">
        <authorList>
            <person name="Yang Y."/>
            <person name="Bocs S."/>
            <person name="Baudouin L."/>
        </authorList>
    </citation>
    <scope>NUCLEOTIDE SEQUENCE</scope>
    <source>
        <tissue evidence="5">Spear leaf of Hainan Tall coconut</tissue>
    </source>
</reference>
<dbReference type="InterPro" id="IPR050478">
    <property type="entry name" value="Ethylene_sulfur-biosynth"/>
</dbReference>
<dbReference type="Pfam" id="PF00155">
    <property type="entry name" value="Aminotran_1_2"/>
    <property type="match status" value="1"/>
</dbReference>
<feature type="domain" description="Aminotransferase class I/classII large" evidence="4">
    <location>
        <begin position="37"/>
        <end position="126"/>
    </location>
</feature>
<dbReference type="InterPro" id="IPR015421">
    <property type="entry name" value="PyrdxlP-dep_Trfase_major"/>
</dbReference>
<comment type="cofactor">
    <cofactor evidence="1">
        <name>pyridoxal 5'-phosphate</name>
        <dbReference type="ChEBI" id="CHEBI:597326"/>
    </cofactor>
</comment>